<dbReference type="KEGG" id="rhoz:GXP67_29195"/>
<feature type="chain" id="PRO_5025617097" description="DUF1080 domain-containing protein" evidence="1">
    <location>
        <begin position="20"/>
        <end position="470"/>
    </location>
</feature>
<evidence type="ECO:0000256" key="1">
    <source>
        <dbReference type="SAM" id="SignalP"/>
    </source>
</evidence>
<protein>
    <recommendedName>
        <fullName evidence="4">DUF1080 domain-containing protein</fullName>
    </recommendedName>
</protein>
<reference evidence="2 3" key="1">
    <citation type="submission" date="2020-01" db="EMBL/GenBank/DDBJ databases">
        <authorList>
            <person name="Kim M.K."/>
        </authorList>
    </citation>
    <scope>NUCLEOTIDE SEQUENCE [LARGE SCALE GENOMIC DNA]</scope>
    <source>
        <strain evidence="2 3">172606-1</strain>
    </source>
</reference>
<dbReference type="GO" id="GO:0005975">
    <property type="term" value="P:carbohydrate metabolic process"/>
    <property type="evidence" value="ECO:0007669"/>
    <property type="project" value="UniProtKB-ARBA"/>
</dbReference>
<accession>A0A6C0GSE0</accession>
<evidence type="ECO:0000313" key="2">
    <source>
        <dbReference type="EMBL" id="QHT70442.1"/>
    </source>
</evidence>
<dbReference type="AlphaFoldDB" id="A0A6C0GSE0"/>
<dbReference type="Proteomes" id="UP000480178">
    <property type="component" value="Chromosome"/>
</dbReference>
<keyword evidence="3" id="KW-1185">Reference proteome</keyword>
<dbReference type="EMBL" id="CP048222">
    <property type="protein sequence ID" value="QHT70442.1"/>
    <property type="molecule type" value="Genomic_DNA"/>
</dbReference>
<dbReference type="GO" id="GO:0004553">
    <property type="term" value="F:hydrolase activity, hydrolyzing O-glycosyl compounds"/>
    <property type="evidence" value="ECO:0007669"/>
    <property type="project" value="UniProtKB-ARBA"/>
</dbReference>
<evidence type="ECO:0000313" key="3">
    <source>
        <dbReference type="Proteomes" id="UP000480178"/>
    </source>
</evidence>
<gene>
    <name evidence="2" type="ORF">GXP67_29195</name>
</gene>
<name>A0A6C0GSE0_9BACT</name>
<dbReference type="RefSeq" id="WP_162446420.1">
    <property type="nucleotide sequence ID" value="NZ_CP048222.1"/>
</dbReference>
<keyword evidence="1" id="KW-0732">Signal</keyword>
<proteinExistence type="predicted"/>
<dbReference type="InterPro" id="IPR013320">
    <property type="entry name" value="ConA-like_dom_sf"/>
</dbReference>
<dbReference type="SUPFAM" id="SSF49899">
    <property type="entry name" value="Concanavalin A-like lectins/glucanases"/>
    <property type="match status" value="1"/>
</dbReference>
<feature type="signal peptide" evidence="1">
    <location>
        <begin position="1"/>
        <end position="19"/>
    </location>
</feature>
<evidence type="ECO:0008006" key="4">
    <source>
        <dbReference type="Google" id="ProtNLM"/>
    </source>
</evidence>
<dbReference type="Gene3D" id="2.60.120.560">
    <property type="entry name" value="Exo-inulinase, domain 1"/>
    <property type="match status" value="1"/>
</dbReference>
<organism evidence="2 3">
    <name type="scientific">Rhodocytophaga rosea</name>
    <dbReference type="NCBI Taxonomy" id="2704465"/>
    <lineage>
        <taxon>Bacteria</taxon>
        <taxon>Pseudomonadati</taxon>
        <taxon>Bacteroidota</taxon>
        <taxon>Cytophagia</taxon>
        <taxon>Cytophagales</taxon>
        <taxon>Rhodocytophagaceae</taxon>
        <taxon>Rhodocytophaga</taxon>
    </lineage>
</organism>
<sequence length="470" mass="52754">MKKTVLFVAFFLTCFCVLAQKNKTIRVPLSADKWTFANQKVEFLQEEGKPAMKIMPGSGQVVAKNLDFSDGTIEYDIKFLTPGFASTYFRWKDANENESFYFRSDRAGNPGAVDAVQYAPHIAGVNLWDMLDHYQTNAAFSLEKWNHVKLVLSGAQMRAYVNSQEQPTLEIPRLEGNTTTGSIAFDGDVMISNLVLKPGETEGLSSIAGIDPTHHDPRYIRSWAVSQPVTTPKNVDFSADFFPKPEGSWEVISAERRGLINLTRKFGKSETRRFVWLKAKINSATAQKKRIDLGFSDEVWVYRNNQLVYTDKNLYGAPIMKEPDGRISIENTSFLLPLNKGNNELLIGVANDFYGWGIIARIEDLEGLEIQPDPTFDSRMVKLSDQILNAYAGKYIQANGMNMVIAKENNALKASGDGISTVLLYPEADNKFFIKEFDVQLEFVKDATNKVSGLVIYNNGKQVLEAKRAE</sequence>